<evidence type="ECO:0000256" key="12">
    <source>
        <dbReference type="ARBA" id="ARBA00058382"/>
    </source>
</evidence>
<dbReference type="PANTHER" id="PTHR43209:SF1">
    <property type="entry name" value="TRNA SULFURTRANSFERASE"/>
    <property type="match status" value="1"/>
</dbReference>
<feature type="binding site" evidence="19">
    <location>
        <position position="291"/>
    </location>
    <ligand>
        <name>ATP</name>
        <dbReference type="ChEBI" id="CHEBI:30616"/>
    </ligand>
</feature>
<dbReference type="Pfam" id="PF02568">
    <property type="entry name" value="ThiI"/>
    <property type="match status" value="1"/>
</dbReference>
<evidence type="ECO:0000256" key="19">
    <source>
        <dbReference type="HAMAP-Rule" id="MF_00021"/>
    </source>
</evidence>
<keyword evidence="3 19" id="KW-0963">Cytoplasm</keyword>
<keyword evidence="7 19" id="KW-0067">ATP-binding</keyword>
<protein>
    <recommendedName>
        <fullName evidence="15 19">Probable tRNA sulfurtransferase</fullName>
        <ecNumber evidence="14 19">2.8.1.4</ecNumber>
    </recommendedName>
    <alternativeName>
        <fullName evidence="16 19">Sulfur carrier protein ThiS sulfurtransferase</fullName>
    </alternativeName>
    <alternativeName>
        <fullName evidence="17 19">Thiamine biosynthesis protein ThiI</fullName>
    </alternativeName>
    <alternativeName>
        <fullName evidence="18 19">tRNA 4-thiouridine synthase</fullName>
    </alternativeName>
</protein>
<dbReference type="UniPathway" id="UPA00060"/>
<evidence type="ECO:0000256" key="13">
    <source>
        <dbReference type="ARBA" id="ARBA00061472"/>
    </source>
</evidence>
<dbReference type="RefSeq" id="WP_149545211.1">
    <property type="nucleotide sequence ID" value="NZ_VTPS01000009.1"/>
</dbReference>
<evidence type="ECO:0000256" key="2">
    <source>
        <dbReference type="ARBA" id="ARBA00004948"/>
    </source>
</evidence>
<dbReference type="GO" id="GO:0052837">
    <property type="term" value="P:thiazole biosynthetic process"/>
    <property type="evidence" value="ECO:0007669"/>
    <property type="project" value="TreeGrafter"/>
</dbReference>
<dbReference type="InterPro" id="IPR020536">
    <property type="entry name" value="ThiI_AANH"/>
</dbReference>
<evidence type="ECO:0000256" key="6">
    <source>
        <dbReference type="ARBA" id="ARBA00022741"/>
    </source>
</evidence>
<dbReference type="FunFam" id="3.40.50.620:FF:000053">
    <property type="entry name" value="Probable tRNA sulfurtransferase"/>
    <property type="match status" value="1"/>
</dbReference>
<dbReference type="AlphaFoldDB" id="A0A5D8QC19"/>
<evidence type="ECO:0000256" key="15">
    <source>
        <dbReference type="ARBA" id="ARBA00071867"/>
    </source>
</evidence>
<evidence type="ECO:0000256" key="8">
    <source>
        <dbReference type="ARBA" id="ARBA00022884"/>
    </source>
</evidence>
<evidence type="ECO:0000313" key="21">
    <source>
        <dbReference type="EMBL" id="TZE81937.1"/>
    </source>
</evidence>
<feature type="binding site" evidence="19">
    <location>
        <position position="260"/>
    </location>
    <ligand>
        <name>ATP</name>
        <dbReference type="ChEBI" id="CHEBI:30616"/>
    </ligand>
</feature>
<evidence type="ECO:0000256" key="17">
    <source>
        <dbReference type="ARBA" id="ARBA00077849"/>
    </source>
</evidence>
<evidence type="ECO:0000256" key="10">
    <source>
        <dbReference type="ARBA" id="ARBA00050570"/>
    </source>
</evidence>
<accession>A0A5D8QC19</accession>
<dbReference type="CDD" id="cd11716">
    <property type="entry name" value="THUMP_ThiI"/>
    <property type="match status" value="1"/>
</dbReference>
<comment type="subcellular location">
    <subcellularLocation>
        <location evidence="1 19">Cytoplasm</location>
    </subcellularLocation>
</comment>
<dbReference type="Gene3D" id="3.40.50.620">
    <property type="entry name" value="HUPs"/>
    <property type="match status" value="1"/>
</dbReference>
<comment type="similarity">
    <text evidence="13 19">Belongs to the ThiI family.</text>
</comment>
<evidence type="ECO:0000256" key="5">
    <source>
        <dbReference type="ARBA" id="ARBA00022679"/>
    </source>
</evidence>
<dbReference type="NCBIfam" id="TIGR00342">
    <property type="entry name" value="tRNA uracil 4-sulfurtransferase ThiI"/>
    <property type="match status" value="1"/>
</dbReference>
<sequence>MRKLFLLSYGEMSLKGSNKKFFEDMLIRNIKNRFKNCLIEKLSGKLLFTLESSQSDRDIIDEFKKIFGISRIAKVYETDLLLESIEELAVELLKDSDFNSFKVEAKRPNKAFAYLSPEINKLLGQYILENIEGKKVDVHNPDLTVYVEIRDKAFIYIDAERGAGGLPYGTSGKAVSLLSGGIDSPVSSWMMMKRGIEIIPVHFYSFPFTSERSKQKVIDITKELSRYSSDGIKLYIAFFTNIQKSIYENCPENYIVTIMRRMMMRIASRIAEKENAIGIITGENVGQVASQTLESMYVTNSVASMPVYRPVIGMDKQDIIKISHDIGTYDISIRPYEDCCTVFVPKHPVIKPSLERVNEIEKDLDIDGLVEESIERAETLYVR</sequence>
<keyword evidence="9 19" id="KW-0784">Thiamine biosynthesis</keyword>
<dbReference type="InterPro" id="IPR014729">
    <property type="entry name" value="Rossmann-like_a/b/a_fold"/>
</dbReference>
<dbReference type="InterPro" id="IPR004114">
    <property type="entry name" value="THUMP_dom"/>
</dbReference>
<evidence type="ECO:0000256" key="16">
    <source>
        <dbReference type="ARBA" id="ARBA00075337"/>
    </source>
</evidence>
<dbReference type="SMART" id="SM00981">
    <property type="entry name" value="THUMP"/>
    <property type="match status" value="1"/>
</dbReference>
<evidence type="ECO:0000256" key="11">
    <source>
        <dbReference type="ARBA" id="ARBA00052330"/>
    </source>
</evidence>
<evidence type="ECO:0000256" key="18">
    <source>
        <dbReference type="ARBA" id="ARBA00080570"/>
    </source>
</evidence>
<dbReference type="PROSITE" id="PS51165">
    <property type="entry name" value="THUMP"/>
    <property type="match status" value="1"/>
</dbReference>
<dbReference type="EMBL" id="VTPS01000009">
    <property type="protein sequence ID" value="TZE81937.1"/>
    <property type="molecule type" value="Genomic_DNA"/>
</dbReference>
<dbReference type="CDD" id="cd01712">
    <property type="entry name" value="PPase_ThiI"/>
    <property type="match status" value="1"/>
</dbReference>
<evidence type="ECO:0000256" key="4">
    <source>
        <dbReference type="ARBA" id="ARBA00022555"/>
    </source>
</evidence>
<gene>
    <name evidence="19 21" type="primary">thiI</name>
    <name evidence="21" type="ORF">FWJ32_06790</name>
</gene>
<dbReference type="InterPro" id="IPR054173">
    <property type="entry name" value="ThiI_fer"/>
</dbReference>
<comment type="caution">
    <text evidence="21">The sequence shown here is derived from an EMBL/GenBank/DDBJ whole genome shotgun (WGS) entry which is preliminary data.</text>
</comment>
<dbReference type="GO" id="GO:0004810">
    <property type="term" value="F:CCA tRNA nucleotidyltransferase activity"/>
    <property type="evidence" value="ECO:0007669"/>
    <property type="project" value="InterPro"/>
</dbReference>
<dbReference type="PANTHER" id="PTHR43209">
    <property type="entry name" value="TRNA SULFURTRANSFERASE"/>
    <property type="match status" value="1"/>
</dbReference>
<keyword evidence="4 19" id="KW-0820">tRNA-binding</keyword>
<dbReference type="InterPro" id="IPR003720">
    <property type="entry name" value="tRNA_STrfase"/>
</dbReference>
<dbReference type="GO" id="GO:0140741">
    <property type="term" value="F:tRNA-uracil-4 sulfurtransferase activity"/>
    <property type="evidence" value="ECO:0007669"/>
    <property type="project" value="UniProtKB-EC"/>
</dbReference>
<feature type="binding site" evidence="19">
    <location>
        <position position="282"/>
    </location>
    <ligand>
        <name>ATP</name>
        <dbReference type="ChEBI" id="CHEBI:30616"/>
    </ligand>
</feature>
<keyword evidence="22" id="KW-1185">Reference proteome</keyword>
<evidence type="ECO:0000256" key="3">
    <source>
        <dbReference type="ARBA" id="ARBA00022490"/>
    </source>
</evidence>
<feature type="domain" description="THUMP" evidence="20">
    <location>
        <begin position="57"/>
        <end position="160"/>
    </location>
</feature>
<evidence type="ECO:0000256" key="9">
    <source>
        <dbReference type="ARBA" id="ARBA00022977"/>
    </source>
</evidence>
<dbReference type="Pfam" id="PF02926">
    <property type="entry name" value="THUMP"/>
    <property type="match status" value="1"/>
</dbReference>
<dbReference type="GO" id="GO:0002937">
    <property type="term" value="P:tRNA 4-thiouridine biosynthesis"/>
    <property type="evidence" value="ECO:0007669"/>
    <property type="project" value="TreeGrafter"/>
</dbReference>
<dbReference type="InterPro" id="IPR050102">
    <property type="entry name" value="tRNA_sulfurtransferase_ThiI"/>
</dbReference>
<keyword evidence="6 19" id="KW-0547">Nucleotide-binding</keyword>
<dbReference type="HAMAP" id="MF_00021">
    <property type="entry name" value="ThiI"/>
    <property type="match status" value="1"/>
</dbReference>
<reference evidence="21 22" key="1">
    <citation type="submission" date="2019-08" db="EMBL/GenBank/DDBJ databases">
        <title>Calorimonas adulescens gen. nov., sp. nov., an anaerobic thermophilic bacterium from Sakhalin hot spring.</title>
        <authorList>
            <person name="Khomyakova M.A."/>
            <person name="Merkel A.Y."/>
            <person name="Novikov A."/>
            <person name="Bonch-Osmolovskaya E.A."/>
            <person name="Slobodkin A.I."/>
        </authorList>
    </citation>
    <scope>NUCLEOTIDE SEQUENCE [LARGE SCALE GENOMIC DNA]</scope>
    <source>
        <strain evidence="21 22">A05MB</strain>
    </source>
</reference>
<keyword evidence="8 19" id="KW-0694">RNA-binding</keyword>
<dbReference type="InterPro" id="IPR049961">
    <property type="entry name" value="ThiI_N"/>
</dbReference>
<comment type="catalytic activity">
    <reaction evidence="10 19">
        <text>[ThiI sulfur-carrier protein]-S-sulfanyl-L-cysteine + a uridine in tRNA + 2 reduced [2Fe-2S]-[ferredoxin] + ATP + H(+) = [ThiI sulfur-carrier protein]-L-cysteine + a 4-thiouridine in tRNA + 2 oxidized [2Fe-2S]-[ferredoxin] + AMP + diphosphate</text>
        <dbReference type="Rhea" id="RHEA:24176"/>
        <dbReference type="Rhea" id="RHEA-COMP:10000"/>
        <dbReference type="Rhea" id="RHEA-COMP:10001"/>
        <dbReference type="Rhea" id="RHEA-COMP:13337"/>
        <dbReference type="Rhea" id="RHEA-COMP:13338"/>
        <dbReference type="Rhea" id="RHEA-COMP:13339"/>
        <dbReference type="Rhea" id="RHEA-COMP:13340"/>
        <dbReference type="ChEBI" id="CHEBI:15378"/>
        <dbReference type="ChEBI" id="CHEBI:29950"/>
        <dbReference type="ChEBI" id="CHEBI:30616"/>
        <dbReference type="ChEBI" id="CHEBI:33019"/>
        <dbReference type="ChEBI" id="CHEBI:33737"/>
        <dbReference type="ChEBI" id="CHEBI:33738"/>
        <dbReference type="ChEBI" id="CHEBI:61963"/>
        <dbReference type="ChEBI" id="CHEBI:65315"/>
        <dbReference type="ChEBI" id="CHEBI:136798"/>
        <dbReference type="ChEBI" id="CHEBI:456215"/>
        <dbReference type="EC" id="2.8.1.4"/>
    </reaction>
</comment>
<proteinExistence type="inferred from homology"/>
<keyword evidence="5 19" id="KW-0808">Transferase</keyword>
<name>A0A5D8QC19_9THEO</name>
<feature type="binding site" evidence="19">
    <location>
        <begin position="202"/>
        <end position="203"/>
    </location>
    <ligand>
        <name>ATP</name>
        <dbReference type="ChEBI" id="CHEBI:30616"/>
    </ligand>
</feature>
<evidence type="ECO:0000259" key="20">
    <source>
        <dbReference type="PROSITE" id="PS51165"/>
    </source>
</evidence>
<organism evidence="21 22">
    <name type="scientific">Calorimonas adulescens</name>
    <dbReference type="NCBI Taxonomy" id="2606906"/>
    <lineage>
        <taxon>Bacteria</taxon>
        <taxon>Bacillati</taxon>
        <taxon>Bacillota</taxon>
        <taxon>Clostridia</taxon>
        <taxon>Thermoanaerobacterales</taxon>
        <taxon>Thermoanaerobacteraceae</taxon>
        <taxon>Calorimonas</taxon>
    </lineage>
</organism>
<evidence type="ECO:0000313" key="22">
    <source>
        <dbReference type="Proteomes" id="UP000322976"/>
    </source>
</evidence>
<dbReference type="GO" id="GO:0005829">
    <property type="term" value="C:cytosol"/>
    <property type="evidence" value="ECO:0007669"/>
    <property type="project" value="TreeGrafter"/>
</dbReference>
<feature type="binding site" evidence="19">
    <location>
        <begin position="177"/>
        <end position="178"/>
    </location>
    <ligand>
        <name>ATP</name>
        <dbReference type="ChEBI" id="CHEBI:30616"/>
    </ligand>
</feature>
<dbReference type="GO" id="GO:0000049">
    <property type="term" value="F:tRNA binding"/>
    <property type="evidence" value="ECO:0007669"/>
    <property type="project" value="UniProtKB-UniRule"/>
</dbReference>
<comment type="pathway">
    <text evidence="2 19">Cofactor biosynthesis; thiamine diphosphate biosynthesis.</text>
</comment>
<dbReference type="InterPro" id="IPR049962">
    <property type="entry name" value="THUMP_ThiI"/>
</dbReference>
<comment type="catalytic activity">
    <reaction evidence="11 19">
        <text>[ThiS sulfur-carrier protein]-C-terminal Gly-Gly-AMP + S-sulfanyl-L-cysteinyl-[cysteine desulfurase] + AH2 = [ThiS sulfur-carrier protein]-C-terminal-Gly-aminoethanethioate + L-cysteinyl-[cysteine desulfurase] + A + AMP + 2 H(+)</text>
        <dbReference type="Rhea" id="RHEA:43340"/>
        <dbReference type="Rhea" id="RHEA-COMP:12157"/>
        <dbReference type="Rhea" id="RHEA-COMP:12158"/>
        <dbReference type="Rhea" id="RHEA-COMP:12910"/>
        <dbReference type="Rhea" id="RHEA-COMP:19908"/>
        <dbReference type="ChEBI" id="CHEBI:13193"/>
        <dbReference type="ChEBI" id="CHEBI:15378"/>
        <dbReference type="ChEBI" id="CHEBI:17499"/>
        <dbReference type="ChEBI" id="CHEBI:29950"/>
        <dbReference type="ChEBI" id="CHEBI:61963"/>
        <dbReference type="ChEBI" id="CHEBI:90618"/>
        <dbReference type="ChEBI" id="CHEBI:232372"/>
        <dbReference type="ChEBI" id="CHEBI:456215"/>
    </reaction>
</comment>
<dbReference type="GO" id="GO:0005524">
    <property type="term" value="F:ATP binding"/>
    <property type="evidence" value="ECO:0007669"/>
    <property type="project" value="UniProtKB-UniRule"/>
</dbReference>
<evidence type="ECO:0000256" key="1">
    <source>
        <dbReference type="ARBA" id="ARBA00004496"/>
    </source>
</evidence>
<dbReference type="SUPFAM" id="SSF143437">
    <property type="entry name" value="THUMP domain-like"/>
    <property type="match status" value="1"/>
</dbReference>
<evidence type="ECO:0000256" key="7">
    <source>
        <dbReference type="ARBA" id="ARBA00022840"/>
    </source>
</evidence>
<dbReference type="SUPFAM" id="SSF52402">
    <property type="entry name" value="Adenine nucleotide alpha hydrolases-like"/>
    <property type="match status" value="1"/>
</dbReference>
<dbReference type="GO" id="GO:0009229">
    <property type="term" value="P:thiamine diphosphate biosynthetic process"/>
    <property type="evidence" value="ECO:0007669"/>
    <property type="project" value="UniProtKB-UniRule"/>
</dbReference>
<dbReference type="GO" id="GO:0009228">
    <property type="term" value="P:thiamine biosynthetic process"/>
    <property type="evidence" value="ECO:0007669"/>
    <property type="project" value="UniProtKB-KW"/>
</dbReference>
<dbReference type="Pfam" id="PF22025">
    <property type="entry name" value="ThiI_fer"/>
    <property type="match status" value="1"/>
</dbReference>
<dbReference type="Gene3D" id="3.30.2130.30">
    <property type="match status" value="1"/>
</dbReference>
<dbReference type="EC" id="2.8.1.4" evidence="14 19"/>
<comment type="function">
    <text evidence="12 19">Catalyzes the ATP-dependent transfer of a sulfur to tRNA to produce 4-thiouridine in position 8 of tRNAs, which functions as a near-UV photosensor. Also catalyzes the transfer of sulfur to the sulfur carrier protein ThiS, forming ThiS-thiocarboxylate. This is a step in the synthesis of thiazole, in the thiamine biosynthesis pathway. The sulfur is donated as persulfide by IscS.</text>
</comment>
<evidence type="ECO:0000256" key="14">
    <source>
        <dbReference type="ARBA" id="ARBA00066827"/>
    </source>
</evidence>
<dbReference type="Proteomes" id="UP000322976">
    <property type="component" value="Unassembled WGS sequence"/>
</dbReference>